<dbReference type="PROSITE" id="PS51365">
    <property type="entry name" value="RENAL_DIPEPTIDASE_2"/>
    <property type="match status" value="1"/>
</dbReference>
<dbReference type="Pfam" id="PF01244">
    <property type="entry name" value="Peptidase_M19"/>
    <property type="match status" value="1"/>
</dbReference>
<evidence type="ECO:0000313" key="1">
    <source>
        <dbReference type="EMBL" id="MBM7632706.1"/>
    </source>
</evidence>
<dbReference type="PANTHER" id="PTHR10443:SF12">
    <property type="entry name" value="DIPEPTIDASE"/>
    <property type="match status" value="1"/>
</dbReference>
<dbReference type="GO" id="GO:0016805">
    <property type="term" value="F:dipeptidase activity"/>
    <property type="evidence" value="ECO:0007669"/>
    <property type="project" value="UniProtKB-KW"/>
</dbReference>
<comment type="caution">
    <text evidence="1">The sequence shown here is derived from an EMBL/GenBank/DDBJ whole genome shotgun (WGS) entry which is preliminary data.</text>
</comment>
<dbReference type="SUPFAM" id="SSF51556">
    <property type="entry name" value="Metallo-dependent hydrolases"/>
    <property type="match status" value="1"/>
</dbReference>
<dbReference type="InterPro" id="IPR008257">
    <property type="entry name" value="Pept_M19"/>
</dbReference>
<dbReference type="EMBL" id="JAFBEC010000004">
    <property type="protein sequence ID" value="MBM7632706.1"/>
    <property type="molecule type" value="Genomic_DNA"/>
</dbReference>
<dbReference type="RefSeq" id="WP_204697060.1">
    <property type="nucleotide sequence ID" value="NZ_JAFBEC010000004.1"/>
</dbReference>
<dbReference type="InterPro" id="IPR032466">
    <property type="entry name" value="Metal_Hydrolase"/>
</dbReference>
<keyword evidence="2" id="KW-1185">Reference proteome</keyword>
<keyword evidence="1" id="KW-0645">Protease</keyword>
<sequence>MYIADGHCDATLRQFEAETPSFIEGMTITESSLREGQVNMQLFALFAPVYDERADLFDAVLRQVDHFYNLIVSNDQIEFAPCTPLTETSKTRAILALEGADGLQDDWMKWRLIKRLGVESVGLTWNESNALAAGCMEEQGHRLTNKGREVVTFLRNEGMIVDGAHLHDDSYFEAASLSDSFFVSHANSRTIHNHPRNLTEEQLRVIKEKNSLVGMTFFPKFINGSEEATFADLLRHIDHIAGSIGSDYVGFGSDFDGIPQSVSGLETPRGILDLIDYMQKHYKEDDVRKFAGENYRRFYNEHVEHNTDRYHRQ</sequence>
<dbReference type="EC" id="3.4.13.19" evidence="1"/>
<evidence type="ECO:0000313" key="2">
    <source>
        <dbReference type="Proteomes" id="UP000741863"/>
    </source>
</evidence>
<dbReference type="Gene3D" id="3.20.20.140">
    <property type="entry name" value="Metal-dependent hydrolases"/>
    <property type="match status" value="1"/>
</dbReference>
<dbReference type="Proteomes" id="UP000741863">
    <property type="component" value="Unassembled WGS sequence"/>
</dbReference>
<keyword evidence="1" id="KW-0224">Dipeptidase</keyword>
<keyword evidence="1" id="KW-0378">Hydrolase</keyword>
<organism evidence="1 2">
    <name type="scientific">Geomicrobium sediminis</name>
    <dbReference type="NCBI Taxonomy" id="1347788"/>
    <lineage>
        <taxon>Bacteria</taxon>
        <taxon>Bacillati</taxon>
        <taxon>Bacillota</taxon>
        <taxon>Bacilli</taxon>
        <taxon>Bacillales</taxon>
        <taxon>Geomicrobium</taxon>
    </lineage>
</organism>
<dbReference type="PANTHER" id="PTHR10443">
    <property type="entry name" value="MICROSOMAL DIPEPTIDASE"/>
    <property type="match status" value="1"/>
</dbReference>
<reference evidence="1 2" key="1">
    <citation type="submission" date="2021-01" db="EMBL/GenBank/DDBJ databases">
        <title>Genomic Encyclopedia of Type Strains, Phase IV (KMG-IV): sequencing the most valuable type-strain genomes for metagenomic binning, comparative biology and taxonomic classification.</title>
        <authorList>
            <person name="Goeker M."/>
        </authorList>
    </citation>
    <scope>NUCLEOTIDE SEQUENCE [LARGE SCALE GENOMIC DNA]</scope>
    <source>
        <strain evidence="1 2">DSM 25540</strain>
    </source>
</reference>
<protein>
    <submittedName>
        <fullName evidence="1">Membrane dipeptidase</fullName>
        <ecNumber evidence="1">3.4.13.19</ecNumber>
    </submittedName>
</protein>
<name>A0ABS2PCN2_9BACL</name>
<gene>
    <name evidence="1" type="ORF">JOD17_001800</name>
</gene>
<proteinExistence type="predicted"/>
<accession>A0ABS2PCN2</accession>